<reference evidence="8 9" key="1">
    <citation type="submission" date="2016-06" db="EMBL/GenBank/DDBJ databases">
        <title>Complete genome sequence of a saline-alkali tolerant type strain Dietzia timorensis ID05-A0528T.</title>
        <authorList>
            <person name="Wu X."/>
        </authorList>
    </citation>
    <scope>NUCLEOTIDE SEQUENCE [LARGE SCALE GENOMIC DNA]</scope>
    <source>
        <strain evidence="8 9">ID05-A0528</strain>
    </source>
</reference>
<dbReference type="AlphaFoldDB" id="A0A173LNN2"/>
<evidence type="ECO:0000256" key="6">
    <source>
        <dbReference type="SAM" id="Phobius"/>
    </source>
</evidence>
<feature type="transmembrane region" description="Helical" evidence="6">
    <location>
        <begin position="106"/>
        <end position="125"/>
    </location>
</feature>
<dbReference type="GO" id="GO:0016020">
    <property type="term" value="C:membrane"/>
    <property type="evidence" value="ECO:0007669"/>
    <property type="project" value="UniProtKB-SubCell"/>
</dbReference>
<dbReference type="Gene3D" id="1.20.1420.30">
    <property type="entry name" value="NCX, central ion-binding region"/>
    <property type="match status" value="1"/>
</dbReference>
<feature type="transmembrane region" description="Helical" evidence="6">
    <location>
        <begin position="64"/>
        <end position="86"/>
    </location>
</feature>
<accession>A0A173LNN2</accession>
<evidence type="ECO:0000256" key="4">
    <source>
        <dbReference type="ARBA" id="ARBA00023136"/>
    </source>
</evidence>
<protein>
    <recommendedName>
        <fullName evidence="7">Sodium/calcium exchanger membrane region domain-containing protein</fullName>
    </recommendedName>
</protein>
<evidence type="ECO:0000313" key="8">
    <source>
        <dbReference type="EMBL" id="ANI93131.1"/>
    </source>
</evidence>
<gene>
    <name evidence="8" type="ORF">BJL86_2367</name>
</gene>
<name>A0A173LNN2_9ACTN</name>
<keyword evidence="2 6" id="KW-0812">Transmembrane</keyword>
<evidence type="ECO:0000256" key="1">
    <source>
        <dbReference type="ARBA" id="ARBA00004141"/>
    </source>
</evidence>
<dbReference type="GO" id="GO:0055085">
    <property type="term" value="P:transmembrane transport"/>
    <property type="evidence" value="ECO:0007669"/>
    <property type="project" value="InterPro"/>
</dbReference>
<evidence type="ECO:0000259" key="7">
    <source>
        <dbReference type="Pfam" id="PF01699"/>
    </source>
</evidence>
<keyword evidence="9" id="KW-1185">Reference proteome</keyword>
<evidence type="ECO:0000256" key="5">
    <source>
        <dbReference type="SAM" id="MobiDB-lite"/>
    </source>
</evidence>
<comment type="subcellular location">
    <subcellularLocation>
        <location evidence="1">Membrane</location>
        <topology evidence="1">Multi-pass membrane protein</topology>
    </subcellularLocation>
</comment>
<evidence type="ECO:0000256" key="2">
    <source>
        <dbReference type="ARBA" id="ARBA00022692"/>
    </source>
</evidence>
<feature type="compositionally biased region" description="Basic and acidic residues" evidence="5">
    <location>
        <begin position="408"/>
        <end position="418"/>
    </location>
</feature>
<proteinExistence type="predicted"/>
<feature type="compositionally biased region" description="Polar residues" evidence="5">
    <location>
        <begin position="422"/>
        <end position="434"/>
    </location>
</feature>
<evidence type="ECO:0000313" key="9">
    <source>
        <dbReference type="Proteomes" id="UP000186104"/>
    </source>
</evidence>
<dbReference type="EMBL" id="CP015961">
    <property type="protein sequence ID" value="ANI93131.1"/>
    <property type="molecule type" value="Genomic_DNA"/>
</dbReference>
<dbReference type="InterPro" id="IPR004837">
    <property type="entry name" value="NaCa_Exmemb"/>
</dbReference>
<keyword evidence="4 6" id="KW-0472">Membrane</keyword>
<dbReference type="KEGG" id="dtm:BJL86_2367"/>
<feature type="domain" description="Sodium/calcium exchanger membrane region" evidence="7">
    <location>
        <begin position="33"/>
        <end position="186"/>
    </location>
</feature>
<dbReference type="STRING" id="499555.BJL86_2367"/>
<dbReference type="Pfam" id="PF01699">
    <property type="entry name" value="Na_Ca_ex"/>
    <property type="match status" value="2"/>
</dbReference>
<evidence type="ECO:0000256" key="3">
    <source>
        <dbReference type="ARBA" id="ARBA00022989"/>
    </source>
</evidence>
<dbReference type="RefSeq" id="WP_067475927.1">
    <property type="nucleotide sequence ID" value="NZ_CP015961.1"/>
</dbReference>
<dbReference type="Proteomes" id="UP000186104">
    <property type="component" value="Chromosome"/>
</dbReference>
<feature type="transmembrane region" description="Helical" evidence="6">
    <location>
        <begin position="33"/>
        <end position="52"/>
    </location>
</feature>
<feature type="domain" description="Sodium/calcium exchanger membrane region" evidence="7">
    <location>
        <begin position="218"/>
        <end position="361"/>
    </location>
</feature>
<organism evidence="8 9">
    <name type="scientific">Dietzia timorensis</name>
    <dbReference type="NCBI Taxonomy" id="499555"/>
    <lineage>
        <taxon>Bacteria</taxon>
        <taxon>Bacillati</taxon>
        <taxon>Actinomycetota</taxon>
        <taxon>Actinomycetes</taxon>
        <taxon>Mycobacteriales</taxon>
        <taxon>Dietziaceae</taxon>
        <taxon>Dietzia</taxon>
    </lineage>
</organism>
<feature type="transmembrane region" description="Helical" evidence="6">
    <location>
        <begin position="145"/>
        <end position="162"/>
    </location>
</feature>
<keyword evidence="3 6" id="KW-1133">Transmembrane helix</keyword>
<sequence>MSAFLVRAVGVCVAVATPAIVLRVSGAAVPAPVSLLAFGAAVVAASFVLAWAADAARKDISGPLAVALLALVAVLPEYAVDLFYAFRSGSDPAYLPFAAANMNGSNRLLLGLGWPLVVLLALWVARRRRDPGQRGPRFLSLPSATRRDIAVLAVLTVTALLIPLTGSIPLWLGLVLIGAFLVYLWSTTRSDDDSEEPFVSVAAHIVALPRLARRLTVAAMFLGAAAVILASAEPFAESLIASGTSLGVDPYFLVQWLAPLASESPEFIVAALFALRGQGAIAIATLIASKINQWSLLIGSLPIAHLLGGGEWQLALDTRQVEEFTLTASQTMLGVAILLSLRFHRASAIALAALFALQFVITGTHGRYVLAAAHTAVALAVFIVHRRHILPTLTALWRPPSSTDDVDDPRSPRGREGEPPNETWNNHTYAAQHL</sequence>
<feature type="region of interest" description="Disordered" evidence="5">
    <location>
        <begin position="400"/>
        <end position="434"/>
    </location>
</feature>
<dbReference type="InterPro" id="IPR044880">
    <property type="entry name" value="NCX_ion-bd_dom_sf"/>
</dbReference>
<dbReference type="OrthoDB" id="57558at2"/>